<dbReference type="SMART" id="SM00360">
    <property type="entry name" value="RRM"/>
    <property type="match status" value="1"/>
</dbReference>
<dbReference type="Ensembl" id="ENSCSAVT00000020282.1">
    <property type="protein sequence ID" value="ENSCSAVP00000020067.1"/>
    <property type="gene ID" value="ENSCSAVG00000011781.1"/>
</dbReference>
<evidence type="ECO:0000313" key="5">
    <source>
        <dbReference type="Ensembl" id="ENSCSAVP00000020066.1"/>
    </source>
</evidence>
<dbReference type="InterPro" id="IPR012677">
    <property type="entry name" value="Nucleotide-bd_a/b_plait_sf"/>
</dbReference>
<evidence type="ECO:0000256" key="2">
    <source>
        <dbReference type="ARBA" id="ARBA00033477"/>
    </source>
</evidence>
<dbReference type="Pfam" id="PF00076">
    <property type="entry name" value="RRM_1"/>
    <property type="match status" value="1"/>
</dbReference>
<dbReference type="GO" id="GO:0003723">
    <property type="term" value="F:RNA binding"/>
    <property type="evidence" value="ECO:0007669"/>
    <property type="project" value="UniProtKB-UniRule"/>
</dbReference>
<dbReference type="InterPro" id="IPR035979">
    <property type="entry name" value="RBD_domain_sf"/>
</dbReference>
<dbReference type="Ensembl" id="ENSCSAVT00000020281.1">
    <property type="protein sequence ID" value="ENSCSAVP00000020066.1"/>
    <property type="gene ID" value="ENSCSAVG00000011781.1"/>
</dbReference>
<dbReference type="PANTHER" id="PTHR37457:SF3">
    <property type="entry name" value="TRNA SELENOCYSTEINE-ASSOCIATED PROTEIN 1"/>
    <property type="match status" value="1"/>
</dbReference>
<keyword evidence="3" id="KW-0694">RNA-binding</keyword>
<dbReference type="Pfam" id="PF17654">
    <property type="entry name" value="Trnau1ap"/>
    <property type="match status" value="1"/>
</dbReference>
<sequence length="231" mass="26176">MWDIGPSFSIFVGDLDASVTDDKLEDFFLKRYRSVKGAKIMYEEGGVSRGYGFVRFSDESEQKRALVEMQGAKGLGAKSIRVSVATPKGKLSSNSTVPDSIVASSATEPTSYSQQLMQQYTDQYQYYQQYCNYYNYQQQLGYYQQQAQSNAVTSGMLQSSVEQYASTDHYRTTRLQQQDIGKLEDPNPTADREQENHSYFICKTSLIDMLGNHWQPIDSVTSRIPDILSIS</sequence>
<protein>
    <recommendedName>
        <fullName evidence="2">tRNA selenocysteine-associated protein 1</fullName>
    </recommendedName>
</protein>
<dbReference type="InterPro" id="IPR040434">
    <property type="entry name" value="TSAP1"/>
</dbReference>
<dbReference type="STRING" id="51511.ENSCSAVP00000020066"/>
<dbReference type="SUPFAM" id="SSF54928">
    <property type="entry name" value="RNA-binding domain, RBD"/>
    <property type="match status" value="1"/>
</dbReference>
<dbReference type="InterPro" id="IPR000504">
    <property type="entry name" value="RRM_dom"/>
</dbReference>
<evidence type="ECO:0000313" key="6">
    <source>
        <dbReference type="Proteomes" id="UP000007875"/>
    </source>
</evidence>
<evidence type="ECO:0000256" key="1">
    <source>
        <dbReference type="ARBA" id="ARBA00008920"/>
    </source>
</evidence>
<dbReference type="Gene3D" id="3.30.70.330">
    <property type="match status" value="1"/>
</dbReference>
<dbReference type="OMA" id="RNEREYN"/>
<proteinExistence type="inferred from homology"/>
<keyword evidence="6" id="KW-1185">Reference proteome</keyword>
<reference evidence="6" key="1">
    <citation type="submission" date="2003-08" db="EMBL/GenBank/DDBJ databases">
        <authorList>
            <person name="Birren B."/>
            <person name="Nusbaum C."/>
            <person name="Abebe A."/>
            <person name="Abouelleil A."/>
            <person name="Adekoya E."/>
            <person name="Ait-zahra M."/>
            <person name="Allen N."/>
            <person name="Allen T."/>
            <person name="An P."/>
            <person name="Anderson M."/>
            <person name="Anderson S."/>
            <person name="Arachchi H."/>
            <person name="Armbruster J."/>
            <person name="Bachantsang P."/>
            <person name="Baldwin J."/>
            <person name="Barry A."/>
            <person name="Bayul T."/>
            <person name="Blitshsteyn B."/>
            <person name="Bloom T."/>
            <person name="Blye J."/>
            <person name="Boguslavskiy L."/>
            <person name="Borowsky M."/>
            <person name="Boukhgalter B."/>
            <person name="Brunache A."/>
            <person name="Butler J."/>
            <person name="Calixte N."/>
            <person name="Calvo S."/>
            <person name="Camarata J."/>
            <person name="Campo K."/>
            <person name="Chang J."/>
            <person name="Cheshatsang Y."/>
            <person name="Citroen M."/>
            <person name="Collymore A."/>
            <person name="Considine T."/>
            <person name="Cook A."/>
            <person name="Cooke P."/>
            <person name="Corum B."/>
            <person name="Cuomo C."/>
            <person name="David R."/>
            <person name="Dawoe T."/>
            <person name="Degray S."/>
            <person name="Dodge S."/>
            <person name="Dooley K."/>
            <person name="Dorje P."/>
            <person name="Dorjee K."/>
            <person name="Dorris L."/>
            <person name="Duffey N."/>
            <person name="Dupes A."/>
            <person name="Elkins T."/>
            <person name="Engels R."/>
            <person name="Erickson J."/>
            <person name="Farina A."/>
            <person name="Faro S."/>
            <person name="Ferreira P."/>
            <person name="Fischer H."/>
            <person name="Fitzgerald M."/>
            <person name="Foley K."/>
            <person name="Gage D."/>
            <person name="Galagan J."/>
            <person name="Gearin G."/>
            <person name="Gnerre S."/>
            <person name="Gnirke A."/>
            <person name="Goyette A."/>
            <person name="Graham J."/>
            <person name="Grandbois E."/>
            <person name="Gyaltsen K."/>
            <person name="Hafez N."/>
            <person name="Hagopian D."/>
            <person name="Hagos B."/>
            <person name="Hall J."/>
            <person name="Hatcher B."/>
            <person name="Heller A."/>
            <person name="Higgins H."/>
            <person name="Honan T."/>
            <person name="Horn A."/>
            <person name="Houde N."/>
            <person name="Hughes L."/>
            <person name="Hulme W."/>
            <person name="Husby E."/>
            <person name="Iliev I."/>
            <person name="Jaffe D."/>
            <person name="Jones C."/>
            <person name="Kamal M."/>
            <person name="Kamat A."/>
            <person name="Kamvysselis M."/>
            <person name="Karlsson E."/>
            <person name="Kells C."/>
            <person name="Kieu A."/>
            <person name="Kisner P."/>
            <person name="Kodira C."/>
            <person name="Kulbokas E."/>
            <person name="Labutti K."/>
            <person name="Lama D."/>
            <person name="Landers T."/>
            <person name="Leger J."/>
            <person name="Levine S."/>
            <person name="Lewis D."/>
            <person name="Lewis T."/>
            <person name="Lindblad-toh K."/>
            <person name="Liu X."/>
            <person name="Lokyitsang T."/>
            <person name="Lokyitsang Y."/>
            <person name="Lucien O."/>
            <person name="Lui A."/>
            <person name="Ma L.J."/>
            <person name="Mabbitt R."/>
            <person name="Macdonald J."/>
            <person name="Maclean C."/>
            <person name="Major J."/>
            <person name="Manning J."/>
            <person name="Marabella R."/>
            <person name="Maru K."/>
            <person name="Matthews C."/>
            <person name="Mauceli E."/>
            <person name="Mccarthy M."/>
            <person name="Mcdonough S."/>
            <person name="Mcghee T."/>
            <person name="Meldrim J."/>
            <person name="Meneus L."/>
            <person name="Mesirov J."/>
            <person name="Mihalev A."/>
            <person name="Mihova T."/>
            <person name="Mikkelsen T."/>
            <person name="Mlenga V."/>
            <person name="Moru K."/>
            <person name="Mozes J."/>
            <person name="Mulrain L."/>
            <person name="Munson G."/>
            <person name="Naylor J."/>
            <person name="Newes C."/>
            <person name="Nguyen C."/>
            <person name="Nguyen N."/>
            <person name="Nguyen T."/>
            <person name="Nicol R."/>
            <person name="Nielsen C."/>
            <person name="Nizzari M."/>
            <person name="Norbu C."/>
            <person name="Norbu N."/>
            <person name="O'donnell P."/>
            <person name="Okoawo O."/>
            <person name="O'leary S."/>
            <person name="Omotosho B."/>
            <person name="O'neill K."/>
            <person name="Osman S."/>
            <person name="Parker S."/>
            <person name="Perrin D."/>
            <person name="Phunkhang P."/>
            <person name="Piqani B."/>
            <person name="Purcell S."/>
            <person name="Rachupka T."/>
            <person name="Ramasamy U."/>
            <person name="Rameau R."/>
            <person name="Ray V."/>
            <person name="Raymond C."/>
            <person name="Retta R."/>
            <person name="Richardson S."/>
            <person name="Rise C."/>
            <person name="Rodriguez J."/>
            <person name="Rogers J."/>
            <person name="Rogov P."/>
            <person name="Rutman M."/>
            <person name="Schupbach R."/>
            <person name="Seaman C."/>
            <person name="Settipalli S."/>
            <person name="Sharpe T."/>
            <person name="Sheridan J."/>
            <person name="Sherpa N."/>
            <person name="Shi J."/>
            <person name="Smirnov S."/>
            <person name="Smith C."/>
            <person name="Sougnez C."/>
            <person name="Spencer B."/>
            <person name="Stalker J."/>
            <person name="Stange-thomann N."/>
            <person name="Stavropoulos S."/>
            <person name="Stetson K."/>
            <person name="Stone C."/>
            <person name="Stone S."/>
            <person name="Stubbs M."/>
            <person name="Talamas J."/>
            <person name="Tchuinga P."/>
            <person name="Tenzing P."/>
            <person name="Tesfaye S."/>
            <person name="Theodore J."/>
            <person name="Thoulutsang Y."/>
            <person name="Topham K."/>
            <person name="Towey S."/>
            <person name="Tsamla T."/>
            <person name="Tsomo N."/>
            <person name="Vallee D."/>
            <person name="Vassiliev H."/>
            <person name="Venkataraman V."/>
            <person name="Vinson J."/>
            <person name="Vo A."/>
            <person name="Wade C."/>
            <person name="Wang S."/>
            <person name="Wangchuk T."/>
            <person name="Wangdi T."/>
            <person name="Whittaker C."/>
            <person name="Wilkinson J."/>
            <person name="Wu Y."/>
            <person name="Wyman D."/>
            <person name="Yadav S."/>
            <person name="Yang S."/>
            <person name="Yang X."/>
            <person name="Yeager S."/>
            <person name="Yee E."/>
            <person name="Young G."/>
            <person name="Zainoun J."/>
            <person name="Zembeck L."/>
            <person name="Zimmer A."/>
            <person name="Zody M."/>
            <person name="Lander E."/>
        </authorList>
    </citation>
    <scope>NUCLEOTIDE SEQUENCE [LARGE SCALE GENOMIC DNA]</scope>
</reference>
<feature type="domain" description="RRM" evidence="4">
    <location>
        <begin position="8"/>
        <end position="87"/>
    </location>
</feature>
<accession>H2ZR50</accession>
<evidence type="ECO:0000256" key="3">
    <source>
        <dbReference type="PROSITE-ProRule" id="PRU00176"/>
    </source>
</evidence>
<organism evidence="5 6">
    <name type="scientific">Ciona savignyi</name>
    <name type="common">Pacific transparent sea squirt</name>
    <dbReference type="NCBI Taxonomy" id="51511"/>
    <lineage>
        <taxon>Eukaryota</taxon>
        <taxon>Metazoa</taxon>
        <taxon>Chordata</taxon>
        <taxon>Tunicata</taxon>
        <taxon>Ascidiacea</taxon>
        <taxon>Phlebobranchia</taxon>
        <taxon>Cionidae</taxon>
        <taxon>Ciona</taxon>
    </lineage>
</organism>
<dbReference type="InterPro" id="IPR041085">
    <property type="entry name" value="TSAP1_C"/>
</dbReference>
<dbReference type="HOGENOM" id="CLU_1199452_0_0_1"/>
<dbReference type="GeneTree" id="ENSGT00940000156139"/>
<dbReference type="PANTHER" id="PTHR37457">
    <property type="entry name" value="TRNA SELENOCYSTEINE 1-ASSOCIATED PROTEIN 1-RELATED"/>
    <property type="match status" value="1"/>
</dbReference>
<dbReference type="PROSITE" id="PS50102">
    <property type="entry name" value="RRM"/>
    <property type="match status" value="1"/>
</dbReference>
<reference evidence="5" key="2">
    <citation type="submission" date="2025-05" db="UniProtKB">
        <authorList>
            <consortium name="Ensembl"/>
        </authorList>
    </citation>
    <scope>IDENTIFICATION</scope>
</reference>
<comment type="similarity">
    <text evidence="1">Belongs to the RRM TRSPAP family.</text>
</comment>
<dbReference type="eggNOG" id="KOG0118">
    <property type="taxonomic scope" value="Eukaryota"/>
</dbReference>
<dbReference type="Proteomes" id="UP000007875">
    <property type="component" value="Unassembled WGS sequence"/>
</dbReference>
<dbReference type="AlphaFoldDB" id="H2ZR50"/>
<name>H2ZR50_CIOSA</name>
<evidence type="ECO:0000259" key="4">
    <source>
        <dbReference type="PROSITE" id="PS50102"/>
    </source>
</evidence>